<dbReference type="InterPro" id="IPR036388">
    <property type="entry name" value="WH-like_DNA-bd_sf"/>
</dbReference>
<dbReference type="Proteomes" id="UP000193558">
    <property type="component" value="Unassembled WGS sequence"/>
</dbReference>
<evidence type="ECO:0000256" key="3">
    <source>
        <dbReference type="ARBA" id="ARBA00023125"/>
    </source>
</evidence>
<dbReference type="SUPFAM" id="SSF46785">
    <property type="entry name" value="Winged helix' DNA-binding domain"/>
    <property type="match status" value="1"/>
</dbReference>
<evidence type="ECO:0000256" key="4">
    <source>
        <dbReference type="ARBA" id="ARBA00023163"/>
    </source>
</evidence>
<evidence type="ECO:0000313" key="6">
    <source>
        <dbReference type="EMBL" id="ORM71053.1"/>
    </source>
</evidence>
<feature type="domain" description="HTH lysR-type" evidence="5">
    <location>
        <begin position="3"/>
        <end position="60"/>
    </location>
</feature>
<dbReference type="AlphaFoldDB" id="A0A1X1D306"/>
<organism evidence="6 7">
    <name type="scientific">Pantoea rwandensis</name>
    <dbReference type="NCBI Taxonomy" id="1076550"/>
    <lineage>
        <taxon>Bacteria</taxon>
        <taxon>Pseudomonadati</taxon>
        <taxon>Pseudomonadota</taxon>
        <taxon>Gammaproteobacteria</taxon>
        <taxon>Enterobacterales</taxon>
        <taxon>Erwiniaceae</taxon>
        <taxon>Pantoea</taxon>
    </lineage>
</organism>
<dbReference type="Gene3D" id="1.10.10.10">
    <property type="entry name" value="Winged helix-like DNA-binding domain superfamily/Winged helix DNA-binding domain"/>
    <property type="match status" value="1"/>
</dbReference>
<name>A0A1X1D306_9GAMM</name>
<dbReference type="Pfam" id="PF03466">
    <property type="entry name" value="LysR_substrate"/>
    <property type="match status" value="1"/>
</dbReference>
<dbReference type="GO" id="GO:0005829">
    <property type="term" value="C:cytosol"/>
    <property type="evidence" value="ECO:0007669"/>
    <property type="project" value="TreeGrafter"/>
</dbReference>
<dbReference type="Gene3D" id="3.40.190.290">
    <property type="match status" value="1"/>
</dbReference>
<dbReference type="GO" id="GO:0003700">
    <property type="term" value="F:DNA-binding transcription factor activity"/>
    <property type="evidence" value="ECO:0007669"/>
    <property type="project" value="InterPro"/>
</dbReference>
<proteinExistence type="inferred from homology"/>
<dbReference type="CDD" id="cd08421">
    <property type="entry name" value="PBP2_LTTR_like_1"/>
    <property type="match status" value="1"/>
</dbReference>
<keyword evidence="4" id="KW-0804">Transcription</keyword>
<evidence type="ECO:0000256" key="1">
    <source>
        <dbReference type="ARBA" id="ARBA00009437"/>
    </source>
</evidence>
<dbReference type="InterPro" id="IPR036390">
    <property type="entry name" value="WH_DNA-bd_sf"/>
</dbReference>
<dbReference type="EMBL" id="MLFR01000002">
    <property type="protein sequence ID" value="ORM71053.1"/>
    <property type="molecule type" value="Genomic_DNA"/>
</dbReference>
<dbReference type="InterPro" id="IPR005119">
    <property type="entry name" value="LysR_subst-bd"/>
</dbReference>
<dbReference type="GO" id="GO:0003677">
    <property type="term" value="F:DNA binding"/>
    <property type="evidence" value="ECO:0007669"/>
    <property type="project" value="UniProtKB-KW"/>
</dbReference>
<comment type="similarity">
    <text evidence="1">Belongs to the LysR transcriptional regulatory family.</text>
</comment>
<evidence type="ECO:0000259" key="5">
    <source>
        <dbReference type="PROSITE" id="PS50931"/>
    </source>
</evidence>
<dbReference type="RefSeq" id="WP_084932186.1">
    <property type="nucleotide sequence ID" value="NZ_MLFR01000002.1"/>
</dbReference>
<dbReference type="PANTHER" id="PTHR30419">
    <property type="entry name" value="HTH-TYPE TRANSCRIPTIONAL REGULATOR YBHD"/>
    <property type="match status" value="1"/>
</dbReference>
<gene>
    <name evidence="6" type="ORF">HA51_03940</name>
</gene>
<keyword evidence="2" id="KW-0805">Transcription regulation</keyword>
<keyword evidence="3" id="KW-0238">DNA-binding</keyword>
<dbReference type="PANTHER" id="PTHR30419:SF2">
    <property type="entry name" value="LYSR FAMILY TRANSCRIPTIONAL REGULATOR"/>
    <property type="match status" value="1"/>
</dbReference>
<evidence type="ECO:0000256" key="2">
    <source>
        <dbReference type="ARBA" id="ARBA00023015"/>
    </source>
</evidence>
<dbReference type="InterPro" id="IPR000847">
    <property type="entry name" value="LysR_HTH_N"/>
</dbReference>
<dbReference type="InterPro" id="IPR050950">
    <property type="entry name" value="HTH-type_LysR_regulators"/>
</dbReference>
<accession>A0A1X1D306</accession>
<sequence length="296" mass="32827">MRLDLSDYKLVVCIADAGSITHGARHANLAVGSASERLKRMEEDTGVRLFFRHPRGVSLTEAGEILVRHAREILARQEELKAEFGAYVKGVRGKVRLYANTSAMAEFLPGRLAKWLVEHPDVVIELEERTSEDIIYSIRNDIAEAGLVSDAIDPGELTTEPIADDRLALIVPLTHPLGHRKKVFLSDAVSEPFIGLYPGNALQDHISGHARDLGHPLTYRVRMSSFEGICEMVSSGIGLGIIPVSVAERFSKKMPYLILPLHDKWARRRICICYKALQSLSPAMAGLIEFLRAPDK</sequence>
<reference evidence="6 7" key="1">
    <citation type="journal article" date="2017" name="Antonie Van Leeuwenhoek">
        <title>Phylogenomic resolution of the bacterial genus Pantoea and its relationship with Erwinia and Tatumella.</title>
        <authorList>
            <person name="Palmer M."/>
            <person name="Steenkamp E.T."/>
            <person name="Coetzee M.P."/>
            <person name="Chan W.Y."/>
            <person name="van Zyl E."/>
            <person name="De Maayer P."/>
            <person name="Coutinho T.A."/>
            <person name="Blom J."/>
            <person name="Smits T.H."/>
            <person name="Duffy B."/>
            <person name="Venter S.N."/>
        </authorList>
    </citation>
    <scope>NUCLEOTIDE SEQUENCE [LARGE SCALE GENOMIC DNA]</scope>
    <source>
        <strain evidence="6 7">LMG 26275</strain>
    </source>
</reference>
<dbReference type="PROSITE" id="PS50931">
    <property type="entry name" value="HTH_LYSR"/>
    <property type="match status" value="1"/>
</dbReference>
<protein>
    <submittedName>
        <fullName evidence="6">LysR family transcriptional regulator</fullName>
    </submittedName>
</protein>
<dbReference type="Pfam" id="PF00126">
    <property type="entry name" value="HTH_1"/>
    <property type="match status" value="1"/>
</dbReference>
<dbReference type="OrthoDB" id="8679465at2"/>
<comment type="caution">
    <text evidence="6">The sequence shown here is derived from an EMBL/GenBank/DDBJ whole genome shotgun (WGS) entry which is preliminary data.</text>
</comment>
<evidence type="ECO:0000313" key="7">
    <source>
        <dbReference type="Proteomes" id="UP000193558"/>
    </source>
</evidence>
<dbReference type="SUPFAM" id="SSF53850">
    <property type="entry name" value="Periplasmic binding protein-like II"/>
    <property type="match status" value="1"/>
</dbReference>